<protein>
    <submittedName>
        <fullName evidence="2">Uncharacterized protein</fullName>
    </submittedName>
</protein>
<evidence type="ECO:0000256" key="1">
    <source>
        <dbReference type="SAM" id="MobiDB-lite"/>
    </source>
</evidence>
<accession>A0A9W6L4M0</accession>
<evidence type="ECO:0000313" key="3">
    <source>
        <dbReference type="Proteomes" id="UP001143463"/>
    </source>
</evidence>
<comment type="caution">
    <text evidence="2">The sequence shown here is derived from an EMBL/GenBank/DDBJ whole genome shotgun (WGS) entry which is preliminary data.</text>
</comment>
<evidence type="ECO:0000313" key="2">
    <source>
        <dbReference type="EMBL" id="GLL13576.1"/>
    </source>
</evidence>
<sequence length="62" mass="6608">MEKQHRVPEVRARAGLAHARRQRLQPASSLQGQDLVQEIAEEGALSGRQAPAKVSRVPGGAG</sequence>
<keyword evidence="3" id="KW-1185">Reference proteome</keyword>
<dbReference type="AlphaFoldDB" id="A0A9W6L4M0"/>
<reference evidence="2" key="2">
    <citation type="submission" date="2023-01" db="EMBL/GenBank/DDBJ databases">
        <authorList>
            <person name="Sun Q."/>
            <person name="Evtushenko L."/>
        </authorList>
    </citation>
    <scope>NUCLEOTIDE SEQUENCE</scope>
    <source>
        <strain evidence="2">VKM Ac-1069</strain>
    </source>
</reference>
<proteinExistence type="predicted"/>
<organism evidence="2 3">
    <name type="scientific">Pseudonocardia halophobica</name>
    <dbReference type="NCBI Taxonomy" id="29401"/>
    <lineage>
        <taxon>Bacteria</taxon>
        <taxon>Bacillati</taxon>
        <taxon>Actinomycetota</taxon>
        <taxon>Actinomycetes</taxon>
        <taxon>Pseudonocardiales</taxon>
        <taxon>Pseudonocardiaceae</taxon>
        <taxon>Pseudonocardia</taxon>
    </lineage>
</organism>
<feature type="region of interest" description="Disordered" evidence="1">
    <location>
        <begin position="43"/>
        <end position="62"/>
    </location>
</feature>
<gene>
    <name evidence="2" type="ORF">GCM10017577_47200</name>
</gene>
<reference evidence="2" key="1">
    <citation type="journal article" date="2014" name="Int. J. Syst. Evol. Microbiol.">
        <title>Complete genome sequence of Corynebacterium casei LMG S-19264T (=DSM 44701T), isolated from a smear-ripened cheese.</title>
        <authorList>
            <consortium name="US DOE Joint Genome Institute (JGI-PGF)"/>
            <person name="Walter F."/>
            <person name="Albersmeier A."/>
            <person name="Kalinowski J."/>
            <person name="Ruckert C."/>
        </authorList>
    </citation>
    <scope>NUCLEOTIDE SEQUENCE</scope>
    <source>
        <strain evidence="2">VKM Ac-1069</strain>
    </source>
</reference>
<name>A0A9W6L4M0_9PSEU</name>
<dbReference type="Proteomes" id="UP001143463">
    <property type="component" value="Unassembled WGS sequence"/>
</dbReference>
<dbReference type="EMBL" id="BSFQ01000023">
    <property type="protein sequence ID" value="GLL13576.1"/>
    <property type="molecule type" value="Genomic_DNA"/>
</dbReference>